<feature type="domain" description="Apple" evidence="1">
    <location>
        <begin position="54"/>
        <end position="92"/>
    </location>
</feature>
<sequence>MIHAVHTMYVELMVCVTWTHHQTVFAHGFEARDQEAWDFHDWTGGCTRKTPLNCSTDGFEQLRTMKLPDITKSIVDRSIGLEECHGKCIENCIN</sequence>
<protein>
    <submittedName>
        <fullName evidence="2">(thale cress) hypothetical protein</fullName>
    </submittedName>
</protein>
<name>A0A7G2E8Q6_ARATH</name>
<organism evidence="2 3">
    <name type="scientific">Arabidopsis thaliana</name>
    <name type="common">Mouse-ear cress</name>
    <dbReference type="NCBI Taxonomy" id="3702"/>
    <lineage>
        <taxon>Eukaryota</taxon>
        <taxon>Viridiplantae</taxon>
        <taxon>Streptophyta</taxon>
        <taxon>Embryophyta</taxon>
        <taxon>Tracheophyta</taxon>
        <taxon>Spermatophyta</taxon>
        <taxon>Magnoliopsida</taxon>
        <taxon>eudicotyledons</taxon>
        <taxon>Gunneridae</taxon>
        <taxon>Pentapetalae</taxon>
        <taxon>rosids</taxon>
        <taxon>malvids</taxon>
        <taxon>Brassicales</taxon>
        <taxon>Brassicaceae</taxon>
        <taxon>Camelineae</taxon>
        <taxon>Arabidopsis</taxon>
    </lineage>
</organism>
<dbReference type="Proteomes" id="UP000516314">
    <property type="component" value="Chromosome 2"/>
</dbReference>
<dbReference type="InterPro" id="IPR003609">
    <property type="entry name" value="Pan_app"/>
</dbReference>
<evidence type="ECO:0000259" key="1">
    <source>
        <dbReference type="Pfam" id="PF08276"/>
    </source>
</evidence>
<gene>
    <name evidence="2" type="ORF">AT9943_LOCUS7587</name>
</gene>
<accession>A0A7G2E8Q6</accession>
<evidence type="ECO:0000313" key="3">
    <source>
        <dbReference type="Proteomes" id="UP000516314"/>
    </source>
</evidence>
<reference evidence="2 3" key="1">
    <citation type="submission" date="2020-09" db="EMBL/GenBank/DDBJ databases">
        <authorList>
            <person name="Ashkenazy H."/>
        </authorList>
    </citation>
    <scope>NUCLEOTIDE SEQUENCE [LARGE SCALE GENOMIC DNA]</scope>
    <source>
        <strain evidence="3">cv. Cdm-0</strain>
    </source>
</reference>
<dbReference type="AlphaFoldDB" id="A0A7G2E8Q6"/>
<proteinExistence type="predicted"/>
<dbReference type="PANTHER" id="PTHR32444">
    <property type="entry name" value="BULB-TYPE LECTIN DOMAIN-CONTAINING PROTEIN"/>
    <property type="match status" value="1"/>
</dbReference>
<dbReference type="Pfam" id="PF08276">
    <property type="entry name" value="PAN_2"/>
    <property type="match status" value="1"/>
</dbReference>
<dbReference type="PANTHER" id="PTHR32444:SF89">
    <property type="entry name" value="S GLYCOPROTEIN"/>
    <property type="match status" value="1"/>
</dbReference>
<evidence type="ECO:0000313" key="2">
    <source>
        <dbReference type="EMBL" id="CAD5319404.1"/>
    </source>
</evidence>
<dbReference type="EMBL" id="LR881467">
    <property type="protein sequence ID" value="CAD5319404.1"/>
    <property type="molecule type" value="Genomic_DNA"/>
</dbReference>